<dbReference type="Gene3D" id="3.30.930.10">
    <property type="entry name" value="Bira Bifunctional Protein, Domain 2"/>
    <property type="match status" value="1"/>
</dbReference>
<keyword evidence="6" id="KW-1185">Reference proteome</keyword>
<comment type="caution">
    <text evidence="5">The sequence shown here is derived from an EMBL/GenBank/DDBJ whole genome shotgun (WGS) entry which is preliminary data.</text>
</comment>
<comment type="miscellaneous">
    <text evidence="3">The reaction proceeds via a thioester-linked acyl-enzyme intermediate.</text>
</comment>
<comment type="catalytic activity">
    <reaction evidence="3">
        <text>N(6)-octanoyl-L-lysyl-[glycine-cleavage complex H protein] + L-lysyl-[lipoyl-carrier protein] = N(6)-octanoyl-L-lysyl-[lipoyl-carrier protein] + L-lysyl-[glycine-cleavage complex H protein]</text>
        <dbReference type="Rhea" id="RHEA:20213"/>
        <dbReference type="Rhea" id="RHEA-COMP:10500"/>
        <dbReference type="Rhea" id="RHEA-COMP:10501"/>
        <dbReference type="Rhea" id="RHEA-COMP:10503"/>
        <dbReference type="Rhea" id="RHEA-COMP:10504"/>
        <dbReference type="ChEBI" id="CHEBI:29969"/>
        <dbReference type="ChEBI" id="CHEBI:78809"/>
        <dbReference type="EC" id="2.3.1.204"/>
    </reaction>
</comment>
<dbReference type="InterPro" id="IPR004143">
    <property type="entry name" value="BPL_LPL_catalytic"/>
</dbReference>
<dbReference type="InterPro" id="IPR024897">
    <property type="entry name" value="LipL"/>
</dbReference>
<evidence type="ECO:0000259" key="4">
    <source>
        <dbReference type="PROSITE" id="PS51733"/>
    </source>
</evidence>
<dbReference type="PANTHER" id="PTHR43679:SF2">
    <property type="entry name" value="OCTANOYL-[GCVH]:PROTEIN N-OCTANOYLTRANSFERASE"/>
    <property type="match status" value="1"/>
</dbReference>
<feature type="site" description="Lowers pKa of active site Cys" evidence="3">
    <location>
        <position position="160"/>
    </location>
</feature>
<organism evidence="5 6">
    <name type="scientific">Amphibacillus indicireducens</name>
    <dbReference type="NCBI Taxonomy" id="1076330"/>
    <lineage>
        <taxon>Bacteria</taxon>
        <taxon>Bacillati</taxon>
        <taxon>Bacillota</taxon>
        <taxon>Bacilli</taxon>
        <taxon>Bacillales</taxon>
        <taxon>Bacillaceae</taxon>
        <taxon>Amphibacillus</taxon>
    </lineage>
</organism>
<comment type="pathway">
    <text evidence="3">Protein modification; protein lipoylation via endogenous pathway; protein N(6)-(lipoyl)lysine from octanoyl-[acyl-carrier-protein].</text>
</comment>
<feature type="domain" description="BPL/LPL catalytic" evidence="4">
    <location>
        <begin position="44"/>
        <end position="228"/>
    </location>
</feature>
<name>A0ABP7W260_9BACI</name>
<evidence type="ECO:0000256" key="1">
    <source>
        <dbReference type="ARBA" id="ARBA00022679"/>
    </source>
</evidence>
<proteinExistence type="inferred from homology"/>
<dbReference type="PANTHER" id="PTHR43679">
    <property type="entry name" value="OCTANOYLTRANSFERASE LIPM-RELATED"/>
    <property type="match status" value="1"/>
</dbReference>
<dbReference type="PROSITE" id="PS51733">
    <property type="entry name" value="BPL_LPL_CATALYTIC"/>
    <property type="match status" value="1"/>
</dbReference>
<reference evidence="6" key="1">
    <citation type="journal article" date="2019" name="Int. J. Syst. Evol. Microbiol.">
        <title>The Global Catalogue of Microorganisms (GCM) 10K type strain sequencing project: providing services to taxonomists for standard genome sequencing and annotation.</title>
        <authorList>
            <consortium name="The Broad Institute Genomics Platform"/>
            <consortium name="The Broad Institute Genome Sequencing Center for Infectious Disease"/>
            <person name="Wu L."/>
            <person name="Ma J."/>
        </authorList>
    </citation>
    <scope>NUCLEOTIDE SEQUENCE [LARGE SCALE GENOMIC DNA]</scope>
    <source>
        <strain evidence="6">JCM 17250</strain>
    </source>
</reference>
<dbReference type="InterPro" id="IPR045864">
    <property type="entry name" value="aa-tRNA-synth_II/BPL/LPL"/>
</dbReference>
<dbReference type="EMBL" id="BAABDL010000131">
    <property type="protein sequence ID" value="GAA4078394.1"/>
    <property type="molecule type" value="Genomic_DNA"/>
</dbReference>
<dbReference type="Pfam" id="PF21948">
    <property type="entry name" value="LplA-B_cat"/>
    <property type="match status" value="1"/>
</dbReference>
<evidence type="ECO:0000313" key="6">
    <source>
        <dbReference type="Proteomes" id="UP001501734"/>
    </source>
</evidence>
<dbReference type="HAMAP" id="MF_02119">
    <property type="entry name" value="LipL"/>
    <property type="match status" value="1"/>
</dbReference>
<dbReference type="SUPFAM" id="SSF55681">
    <property type="entry name" value="Class II aaRS and biotin synthetases"/>
    <property type="match status" value="1"/>
</dbReference>
<dbReference type="GO" id="GO:0016874">
    <property type="term" value="F:ligase activity"/>
    <property type="evidence" value="ECO:0007669"/>
    <property type="project" value="UniProtKB-KW"/>
</dbReference>
<dbReference type="InterPro" id="IPR050664">
    <property type="entry name" value="Octanoyltrans_LipM/LipL"/>
</dbReference>
<comment type="similarity">
    <text evidence="3">Belongs to the octanoyltransferase LipL family.</text>
</comment>
<dbReference type="Proteomes" id="UP001501734">
    <property type="component" value="Unassembled WGS sequence"/>
</dbReference>
<protein>
    <recommendedName>
        <fullName evidence="3">Octanoyl-[GcvH]:protein N-octanoyltransferase</fullName>
        <ecNumber evidence="3">2.3.1.204</ecNumber>
    </recommendedName>
    <alternativeName>
        <fullName evidence="3">Octanoyl-[GcvH]:E2 amidotransferase</fullName>
    </alternativeName>
</protein>
<accession>A0ABP7W260</accession>
<comment type="function">
    <text evidence="3">Catalyzes the amidotransfer (transamidation) of the octanoyl moiety from octanoyl-GcvH to the lipoyl domain of the E2 subunit of lipoate-dependent enzymes.</text>
</comment>
<feature type="active site" description="Acyl-thioester intermediate" evidence="3">
    <location>
        <position position="148"/>
    </location>
</feature>
<keyword evidence="5" id="KW-0436">Ligase</keyword>
<gene>
    <name evidence="3" type="primary">lipL</name>
    <name evidence="5" type="ORF">GCM10022410_23630</name>
</gene>
<keyword evidence="1 3" id="KW-0808">Transferase</keyword>
<evidence type="ECO:0000313" key="5">
    <source>
        <dbReference type="EMBL" id="GAA4078394.1"/>
    </source>
</evidence>
<dbReference type="EC" id="2.3.1.204" evidence="3"/>
<evidence type="ECO:0000256" key="2">
    <source>
        <dbReference type="ARBA" id="ARBA00023315"/>
    </source>
</evidence>
<evidence type="ECO:0000256" key="3">
    <source>
        <dbReference type="HAMAP-Rule" id="MF_02119"/>
    </source>
</evidence>
<dbReference type="CDD" id="cd16443">
    <property type="entry name" value="LplA"/>
    <property type="match status" value="1"/>
</dbReference>
<keyword evidence="2 3" id="KW-0012">Acyltransferase</keyword>
<sequence length="282" mass="31665">MNVDRWQEIFSEKKVRFIDQRIGELKVWESFAVDDALAESIHQGDSAPVVRVWTHPRSVVLGIADSRLPFLIDGARWLKTQGYQPVVRNSGGLAVALDEGVLNISLLINDQGSIGIHEGYEKMVRFMKALLADWTDQVEAFEVVGSYCPGDYDLSIGGKKFAGISQRRIRNGIAIQIYLSVTADHQARARLVREFYRIGIQGEETRFDYPEVDPNVMEALETILGVTITVDEVVEKLQGLLDSAGLAVEQDQLTASELKIFDKRRGLMLDRNQRALGDLFNQ</sequence>